<evidence type="ECO:0000313" key="3">
    <source>
        <dbReference type="Proteomes" id="UP000028186"/>
    </source>
</evidence>
<feature type="compositionally biased region" description="Basic and acidic residues" evidence="1">
    <location>
        <begin position="70"/>
        <end position="79"/>
    </location>
</feature>
<dbReference type="EMBL" id="HG938355">
    <property type="protein sequence ID" value="CDN52538.1"/>
    <property type="molecule type" value="Genomic_DNA"/>
</dbReference>
<dbReference type="HOGENOM" id="CLU_1804139_0_0_5"/>
<feature type="region of interest" description="Disordered" evidence="1">
    <location>
        <begin position="56"/>
        <end position="79"/>
    </location>
</feature>
<dbReference type="PATRIC" id="fig|1028801.3.peg.164"/>
<dbReference type="eggNOG" id="ENOG5032YSG">
    <property type="taxonomic scope" value="Bacteria"/>
</dbReference>
<proteinExistence type="predicted"/>
<dbReference type="AlphaFoldDB" id="A0A068T2B6"/>
<accession>A0A068T2B6</accession>
<evidence type="ECO:0000313" key="2">
    <source>
        <dbReference type="EMBL" id="CDN52538.1"/>
    </source>
</evidence>
<reference evidence="3" key="1">
    <citation type="journal article" date="2014" name="BMC Genomics">
        <title>Genome sequencing of two Neorhizobium galegae strains reveals a noeT gene responsible for the unusual acetylation of the nodulation factors.</title>
        <authorList>
            <person name="Osterman J."/>
            <person name="Marsh J."/>
            <person name="Laine P.K."/>
            <person name="Zeng Z."/>
            <person name="Alatalo E."/>
            <person name="Sullivan J.T."/>
            <person name="Young J.P."/>
            <person name="Thomas-Oates J."/>
            <person name="Paulin L."/>
            <person name="Lindstrom K."/>
        </authorList>
    </citation>
    <scope>NUCLEOTIDE SEQUENCE [LARGE SCALE GENOMIC DNA]</scope>
    <source>
        <strain evidence="3">HAMBI 1141</strain>
    </source>
</reference>
<dbReference type="Proteomes" id="UP000028186">
    <property type="component" value="Chromosome I"/>
</dbReference>
<evidence type="ECO:0000256" key="1">
    <source>
        <dbReference type="SAM" id="MobiDB-lite"/>
    </source>
</evidence>
<dbReference type="KEGG" id="ngl:RG1141_CH01730"/>
<gene>
    <name evidence="2" type="ORF">RG1141_CH01730</name>
</gene>
<name>A0A068T2B6_NEOGA</name>
<organism evidence="2 3">
    <name type="scientific">Neorhizobium galegae bv. officinalis bv. officinalis str. HAMBI 1141</name>
    <dbReference type="NCBI Taxonomy" id="1028801"/>
    <lineage>
        <taxon>Bacteria</taxon>
        <taxon>Pseudomonadati</taxon>
        <taxon>Pseudomonadota</taxon>
        <taxon>Alphaproteobacteria</taxon>
        <taxon>Hyphomicrobiales</taxon>
        <taxon>Rhizobiaceae</taxon>
        <taxon>Rhizobium/Agrobacterium group</taxon>
        <taxon>Neorhizobium</taxon>
    </lineage>
</organism>
<protein>
    <submittedName>
        <fullName evidence="2">Putative branched-chain amino acid ABC transporter</fullName>
    </submittedName>
</protein>
<sequence length="143" mass="15796">MNEPIDISAFLPADTSELHILNTAGQQTGWIVTLAGPSHPKSVAYSDAVARRALDRAKRQEQAQVNGKKYKAEDQTPDDVRRENVEGVVARIVEWTPVKIGADTYDASRAAELLIKPEMGWAYAQILDAFGDERRFTKASAKI</sequence>